<dbReference type="OrthoDB" id="2608786at2759"/>
<dbReference type="RefSeq" id="XP_041152393.1">
    <property type="nucleotide sequence ID" value="XM_041300987.1"/>
</dbReference>
<reference evidence="1" key="1">
    <citation type="journal article" date="2020" name="New Phytol.">
        <title>Comparative genomics reveals dynamic genome evolution in host specialist ectomycorrhizal fungi.</title>
        <authorList>
            <person name="Lofgren L.A."/>
            <person name="Nguyen N.H."/>
            <person name="Vilgalys R."/>
            <person name="Ruytinx J."/>
            <person name="Liao H.L."/>
            <person name="Branco S."/>
            <person name="Kuo A."/>
            <person name="LaButti K."/>
            <person name="Lipzen A."/>
            <person name="Andreopoulos W."/>
            <person name="Pangilinan J."/>
            <person name="Riley R."/>
            <person name="Hundley H."/>
            <person name="Na H."/>
            <person name="Barry K."/>
            <person name="Grigoriev I.V."/>
            <person name="Stajich J.E."/>
            <person name="Kennedy P.G."/>
        </authorList>
    </citation>
    <scope>NUCLEOTIDE SEQUENCE</scope>
    <source>
        <strain evidence="1">S12</strain>
    </source>
</reference>
<dbReference type="EMBL" id="JABBWE010000125">
    <property type="protein sequence ID" value="KAG1784908.1"/>
    <property type="molecule type" value="Genomic_DNA"/>
</dbReference>
<proteinExistence type="predicted"/>
<sequence>MSTISRIELWHEVRGWLRWRVTLDSFVKIFPHFGHDGIVIETLLFQVLAILHLLLDRHHCCLCTCHHNRRCEQSNHSSSQSACLIKEEDSFPGGVHLEFDCTSLYYQAEQEEDYSDLALEAARTRRKHHMVLMDLHHRCVEVANMRLLTANLNVGRIHVERKKSGIATFIGSSSRGDTDLVRICPAMYDPVPIRVIISISEVFTVEHQSLASPSLCSVISKSGAAW</sequence>
<protein>
    <submittedName>
        <fullName evidence="1">Uncharacterized protein</fullName>
    </submittedName>
</protein>
<evidence type="ECO:0000313" key="1">
    <source>
        <dbReference type="EMBL" id="KAG1784908.1"/>
    </source>
</evidence>
<keyword evidence="2" id="KW-1185">Reference proteome</keyword>
<dbReference type="Proteomes" id="UP000719766">
    <property type="component" value="Unassembled WGS sequence"/>
</dbReference>
<accession>A0A9P7DAC8</accession>
<organism evidence="1 2">
    <name type="scientific">Suillus plorans</name>
    <dbReference type="NCBI Taxonomy" id="116603"/>
    <lineage>
        <taxon>Eukaryota</taxon>
        <taxon>Fungi</taxon>
        <taxon>Dikarya</taxon>
        <taxon>Basidiomycota</taxon>
        <taxon>Agaricomycotina</taxon>
        <taxon>Agaricomycetes</taxon>
        <taxon>Agaricomycetidae</taxon>
        <taxon>Boletales</taxon>
        <taxon>Suillineae</taxon>
        <taxon>Suillaceae</taxon>
        <taxon>Suillus</taxon>
    </lineage>
</organism>
<name>A0A9P7DAC8_9AGAM</name>
<dbReference type="AlphaFoldDB" id="A0A9P7DAC8"/>
<evidence type="ECO:0000313" key="2">
    <source>
        <dbReference type="Proteomes" id="UP000719766"/>
    </source>
</evidence>
<gene>
    <name evidence="1" type="ORF">HD556DRAFT_1314703</name>
</gene>
<comment type="caution">
    <text evidence="1">The sequence shown here is derived from an EMBL/GenBank/DDBJ whole genome shotgun (WGS) entry which is preliminary data.</text>
</comment>
<dbReference type="GeneID" id="64594751"/>